<dbReference type="PRINTS" id="PR00385">
    <property type="entry name" value="P450"/>
</dbReference>
<keyword evidence="5" id="KW-0560">Oxidoreductase</keyword>
<dbReference type="EMBL" id="JABTTQ020002192">
    <property type="protein sequence ID" value="KAK6125568.1"/>
    <property type="molecule type" value="Genomic_DNA"/>
</dbReference>
<keyword evidence="4" id="KW-0479">Metal-binding</keyword>
<evidence type="ECO:0008006" key="9">
    <source>
        <dbReference type="Google" id="ProtNLM"/>
    </source>
</evidence>
<dbReference type="PANTHER" id="PTHR24296">
    <property type="entry name" value="CYTOCHROME P450"/>
    <property type="match status" value="1"/>
</dbReference>
<evidence type="ECO:0000313" key="8">
    <source>
        <dbReference type="Proteomes" id="UP001318860"/>
    </source>
</evidence>
<dbReference type="Proteomes" id="UP001318860">
    <property type="component" value="Unassembled WGS sequence"/>
</dbReference>
<comment type="cofactor">
    <cofactor evidence="1">
        <name>heme</name>
        <dbReference type="ChEBI" id="CHEBI:30413"/>
    </cofactor>
</comment>
<evidence type="ECO:0000256" key="2">
    <source>
        <dbReference type="ARBA" id="ARBA00004167"/>
    </source>
</evidence>
<evidence type="ECO:0000256" key="3">
    <source>
        <dbReference type="ARBA" id="ARBA00010617"/>
    </source>
</evidence>
<keyword evidence="6" id="KW-0408">Iron</keyword>
<protein>
    <recommendedName>
        <fullName evidence="9">Cytochrome P450</fullName>
    </recommendedName>
</protein>
<keyword evidence="8" id="KW-1185">Reference proteome</keyword>
<sequence>MKVYQLCYSKIKGKEMLKAVIAPKNSLLFLPWNWPLMKLMPTMYLKSHQLYDKITEILVENKGTILFKTSWFTNLDILVTSDPANVQHVLNSNYSIYQRGSEFRKAFDFLGPAAFTKDLHEWREDKKFTHAFYKEIKFHKSTPKIIHHTLENGLLPVLDHVSQQNQVLDLQNLFNRYMLDATCLSATGFDLGSLRVDFPKAPLLDAMDDIAEAVKRIAAKNQETGDDFDVLKFYLAEAGGGSKGSKKHAEKGFLVANIATLLFAGRDTSAGLLTWFFYLISKNPLVENKILEEIRQFSPPQKYLFSKVEELSKLVYLHSVLIESLRLYPTVPVIIRDPTKEDVLPSGHKVDQTTKVFLCTYAMGRMPEIWGKDCNEFKPERWISGKEQVKHVASHIFLAFGSGPWACPGREVAFTRMKAVVATILHNFHVRVLDGQSISPSVSATLYIKHGFKATLSNRWV</sequence>
<evidence type="ECO:0000256" key="6">
    <source>
        <dbReference type="ARBA" id="ARBA00023004"/>
    </source>
</evidence>
<dbReference type="Pfam" id="PF00067">
    <property type="entry name" value="p450"/>
    <property type="match status" value="1"/>
</dbReference>
<gene>
    <name evidence="7" type="ORF">DH2020_040690</name>
</gene>
<dbReference type="InterPro" id="IPR002401">
    <property type="entry name" value="Cyt_P450_E_grp-I"/>
</dbReference>
<comment type="subcellular location">
    <subcellularLocation>
        <location evidence="2">Membrane</location>
        <topology evidence="2">Single-pass membrane protein</topology>
    </subcellularLocation>
</comment>
<dbReference type="SUPFAM" id="SSF48264">
    <property type="entry name" value="Cytochrome P450"/>
    <property type="match status" value="1"/>
</dbReference>
<reference evidence="7 8" key="1">
    <citation type="journal article" date="2021" name="Comput. Struct. Biotechnol. J.">
        <title>De novo genome assembly of the potent medicinal plant Rehmannia glutinosa using nanopore technology.</title>
        <authorList>
            <person name="Ma L."/>
            <person name="Dong C."/>
            <person name="Song C."/>
            <person name="Wang X."/>
            <person name="Zheng X."/>
            <person name="Niu Y."/>
            <person name="Chen S."/>
            <person name="Feng W."/>
        </authorList>
    </citation>
    <scope>NUCLEOTIDE SEQUENCE [LARGE SCALE GENOMIC DNA]</scope>
    <source>
        <strain evidence="7">DH-2019</strain>
    </source>
</reference>
<dbReference type="InterPro" id="IPR036396">
    <property type="entry name" value="Cyt_P450_sf"/>
</dbReference>
<organism evidence="7 8">
    <name type="scientific">Rehmannia glutinosa</name>
    <name type="common">Chinese foxglove</name>
    <dbReference type="NCBI Taxonomy" id="99300"/>
    <lineage>
        <taxon>Eukaryota</taxon>
        <taxon>Viridiplantae</taxon>
        <taxon>Streptophyta</taxon>
        <taxon>Embryophyta</taxon>
        <taxon>Tracheophyta</taxon>
        <taxon>Spermatophyta</taxon>
        <taxon>Magnoliopsida</taxon>
        <taxon>eudicotyledons</taxon>
        <taxon>Gunneridae</taxon>
        <taxon>Pentapetalae</taxon>
        <taxon>asterids</taxon>
        <taxon>lamiids</taxon>
        <taxon>Lamiales</taxon>
        <taxon>Orobanchaceae</taxon>
        <taxon>Rehmannieae</taxon>
        <taxon>Rehmannia</taxon>
    </lineage>
</organism>
<evidence type="ECO:0000256" key="1">
    <source>
        <dbReference type="ARBA" id="ARBA00001971"/>
    </source>
</evidence>
<comment type="caution">
    <text evidence="7">The sequence shown here is derived from an EMBL/GenBank/DDBJ whole genome shotgun (WGS) entry which is preliminary data.</text>
</comment>
<evidence type="ECO:0000256" key="4">
    <source>
        <dbReference type="ARBA" id="ARBA00022723"/>
    </source>
</evidence>
<dbReference type="PRINTS" id="PR00463">
    <property type="entry name" value="EP450I"/>
</dbReference>
<evidence type="ECO:0000313" key="7">
    <source>
        <dbReference type="EMBL" id="KAK6125568.1"/>
    </source>
</evidence>
<accession>A0ABR0UTI6</accession>
<comment type="similarity">
    <text evidence="3">Belongs to the cytochrome P450 family.</text>
</comment>
<proteinExistence type="inferred from homology"/>
<name>A0ABR0UTI6_REHGL</name>
<dbReference type="Gene3D" id="1.10.630.10">
    <property type="entry name" value="Cytochrome P450"/>
    <property type="match status" value="1"/>
</dbReference>
<evidence type="ECO:0000256" key="5">
    <source>
        <dbReference type="ARBA" id="ARBA00023002"/>
    </source>
</evidence>
<dbReference type="InterPro" id="IPR001128">
    <property type="entry name" value="Cyt_P450"/>
</dbReference>